<keyword evidence="10" id="KW-0968">Cytoplasmic vesicle</keyword>
<dbReference type="PROSITE" id="PS50004">
    <property type="entry name" value="C2"/>
    <property type="match status" value="1"/>
</dbReference>
<keyword evidence="9" id="KW-0472">Membrane</keyword>
<keyword evidence="2" id="KW-0813">Transport</keyword>
<evidence type="ECO:0000313" key="16">
    <source>
        <dbReference type="Ensembl" id="ENSCCEP00000024019.1"/>
    </source>
</evidence>
<dbReference type="Pfam" id="PF06292">
    <property type="entry name" value="MUN"/>
    <property type="match status" value="2"/>
</dbReference>
<feature type="domain" description="PH" evidence="13">
    <location>
        <begin position="398"/>
        <end position="501"/>
    </location>
</feature>
<evidence type="ECO:0000256" key="8">
    <source>
        <dbReference type="ARBA" id="ARBA00023121"/>
    </source>
</evidence>
<dbReference type="Pfam" id="PF00169">
    <property type="entry name" value="PH"/>
    <property type="match status" value="1"/>
</dbReference>
<dbReference type="CDD" id="cd01234">
    <property type="entry name" value="PH_CADPS"/>
    <property type="match status" value="1"/>
</dbReference>
<sequence length="1246" mass="142555">MLSYKAGINPCKLSIDAIRQQRKSFKQQLQTIKDRFQAFLNGETQIVADEAFINAVQSYYEVFLKSDRVARMVQSGGCSANDSREVFKKHIEKRVRSLPEIDGLSKETVLSSWMAKFDAIYRGEEDPRKQQARMTASAASELILSKEQLYEMFQNILGIKKFEHQLLYNACQLDNPDEQAAQIRRELDGRLQMAEQIAKERKFPKFVSKEMENMYIEELKSSVNLLMANLESMPVSKGGSEFKLQKLKRSHNTSIIDMGEENENQLSKSDVVLSFSLEVVIMEVQGLKSLAPNRIVYCTMEVEGGEKLQTDQAEASKPTWGTQGDFTTTHALPAVKVKLFTESTGVLALEDKELGRVVLHPTPNSPKQSEWHKMTVSKNCPDQDLKIKLAVRMDKPQNMKHSGYLWAIGKNVWKRWKKRFFVLVQVSQYTFAMCSYREKKAEPQELLQLDGYTVDYTDPQPGLDGGRTFFNAVKEGDTVIFASDDEQDRILWVQAMYRATGQSHKPVPPTQVQKLNAKGGNVPQIDAPISQFYADRAQKHGMDEFISSNPCNFDHASLFEMVQRLTLDHRLNDSYSCLGWFSPGQVFVLDEYCARNGVRGCHRHLCYLRDLLERAENGAMIDPTLLHYSFAFCASHVHGNRPDGIGTVTVDEKERFEEIKERLRVLLENQITHFRYCFPFGRPEGALKATLSLLERVLMKDIVTPVPQEEVKTVIRKCLEQAALVNYTRLSEYAKIEGKKREMYEHPVFCLASQVMDLTIQNQKDAENVGRLVTPAKKLEDTIRLAELVIEVLQQNEEHHAEAFAWWSDLMVEHAETFLSLFAVDMDAALEVQPPDTWDSFPLFQLINDSLRSDYNLCNGKFHKHLQDLFAPLVVRYVDLMESSIAQSIHRGFERESWEPVKSLTSNLPNVNLPNVNLPKVPNLPVNIPLGIPQMPSFSAPSWMAAIYDSDNGSGTSEDMFWKLDALQTFIRDLHWPEEEFGKHLEQRLKLMASDMIESCVKRTRIAFEVKLQKTSRSTDFRVPQSICTMFNVMVDAKAQSTKLCSMEMGQEHQYHSKIDELIEETVKEMITLLVAKFVTILEGVLAKLSRYDEGTLFSSFLSFTVKAASKYVDVPKPGMDVADAYVTFVRHSQDVLRDKVNEEMYIERLFDQWYTSSMSVVCTWLTDRMDLQLHIYQLKTLIRIVKKTYRDFRLQGVLDSTLNSKTYETIRNRLTVEEATASVSEGGGLQGITMKDSDEEDEEDD</sequence>
<dbReference type="Ensembl" id="ENSCCET00000036162.1">
    <property type="protein sequence ID" value="ENSCCEP00000024019.1"/>
    <property type="gene ID" value="ENSCCEG00000021103.1"/>
</dbReference>
<keyword evidence="4" id="KW-0479">Metal-binding</keyword>
<dbReference type="GO" id="GO:0046872">
    <property type="term" value="F:metal ion binding"/>
    <property type="evidence" value="ECO:0007669"/>
    <property type="project" value="UniProtKB-KW"/>
</dbReference>
<dbReference type="InterPro" id="IPR033227">
    <property type="entry name" value="CAPS"/>
</dbReference>
<dbReference type="InterPro" id="IPR011993">
    <property type="entry name" value="PH-like_dom_sf"/>
</dbReference>
<dbReference type="GO" id="GO:1990504">
    <property type="term" value="P:dense core granule exocytosis"/>
    <property type="evidence" value="ECO:0007669"/>
    <property type="project" value="InterPro"/>
</dbReference>
<feature type="domain" description="C2" evidence="14">
    <location>
        <begin position="257"/>
        <end position="372"/>
    </location>
</feature>
<dbReference type="PANTHER" id="PTHR12166:SF6">
    <property type="entry name" value="CALCIUM-DEPENDENT SECRETION ACTIVATOR 1"/>
    <property type="match status" value="1"/>
</dbReference>
<keyword evidence="7" id="KW-0770">Synapse</keyword>
<dbReference type="InterPro" id="IPR010439">
    <property type="entry name" value="MUN_dom"/>
</dbReference>
<proteinExistence type="predicted"/>
<evidence type="ECO:0000256" key="10">
    <source>
        <dbReference type="ARBA" id="ARBA00023329"/>
    </source>
</evidence>
<reference evidence="16" key="2">
    <citation type="submission" date="2025-09" db="UniProtKB">
        <authorList>
            <consortium name="Ensembl"/>
        </authorList>
    </citation>
    <scope>IDENTIFICATION</scope>
</reference>
<evidence type="ECO:0000259" key="15">
    <source>
        <dbReference type="PROSITE" id="PS51258"/>
    </source>
</evidence>
<evidence type="ECO:0000256" key="11">
    <source>
        <dbReference type="ARBA" id="ARBA00034103"/>
    </source>
</evidence>
<dbReference type="AlphaFoldDB" id="A0A8C0VH92"/>
<dbReference type="PANTHER" id="PTHR12166">
    <property type="entry name" value="CALCIUM-DEPENDENT SECRETION ACTIVATOR"/>
    <property type="match status" value="1"/>
</dbReference>
<evidence type="ECO:0000256" key="7">
    <source>
        <dbReference type="ARBA" id="ARBA00023018"/>
    </source>
</evidence>
<dbReference type="GO" id="GO:0045921">
    <property type="term" value="P:positive regulation of exocytosis"/>
    <property type="evidence" value="ECO:0007669"/>
    <property type="project" value="TreeGrafter"/>
</dbReference>
<dbReference type="GO" id="GO:0098978">
    <property type="term" value="C:glutamatergic synapse"/>
    <property type="evidence" value="ECO:0007669"/>
    <property type="project" value="TreeGrafter"/>
</dbReference>
<feature type="domain" description="MHD1" evidence="15">
    <location>
        <begin position="824"/>
        <end position="1004"/>
    </location>
</feature>
<evidence type="ECO:0000256" key="12">
    <source>
        <dbReference type="SAM" id="MobiDB-lite"/>
    </source>
</evidence>
<evidence type="ECO:0000256" key="2">
    <source>
        <dbReference type="ARBA" id="ARBA00022448"/>
    </source>
</evidence>
<organism evidence="16 17">
    <name type="scientific">Cyanistes caeruleus</name>
    <name type="common">Eurasian blue tit</name>
    <name type="synonym">Parus caeruleus</name>
    <dbReference type="NCBI Taxonomy" id="156563"/>
    <lineage>
        <taxon>Eukaryota</taxon>
        <taxon>Metazoa</taxon>
        <taxon>Chordata</taxon>
        <taxon>Craniata</taxon>
        <taxon>Vertebrata</taxon>
        <taxon>Euteleostomi</taxon>
        <taxon>Archelosauria</taxon>
        <taxon>Archosauria</taxon>
        <taxon>Dinosauria</taxon>
        <taxon>Saurischia</taxon>
        <taxon>Theropoda</taxon>
        <taxon>Coelurosauria</taxon>
        <taxon>Aves</taxon>
        <taxon>Neognathae</taxon>
        <taxon>Neoaves</taxon>
        <taxon>Telluraves</taxon>
        <taxon>Australaves</taxon>
        <taxon>Passeriformes</taxon>
        <taxon>Paridae</taxon>
        <taxon>Cyanistes</taxon>
    </lineage>
</organism>
<dbReference type="Proteomes" id="UP000694410">
    <property type="component" value="Unplaced"/>
</dbReference>
<evidence type="ECO:0000256" key="1">
    <source>
        <dbReference type="ARBA" id="ARBA00004156"/>
    </source>
</evidence>
<dbReference type="PROSITE" id="PS51258">
    <property type="entry name" value="MHD1"/>
    <property type="match status" value="1"/>
</dbReference>
<keyword evidence="5" id="KW-0106">Calcium</keyword>
<keyword evidence="8" id="KW-0446">Lipid-binding</keyword>
<gene>
    <name evidence="16" type="primary">CADPS</name>
</gene>
<dbReference type="SMART" id="SM00233">
    <property type="entry name" value="PH"/>
    <property type="match status" value="1"/>
</dbReference>
<evidence type="ECO:0000256" key="6">
    <source>
        <dbReference type="ARBA" id="ARBA00022927"/>
    </source>
</evidence>
<reference evidence="16" key="1">
    <citation type="submission" date="2025-08" db="UniProtKB">
        <authorList>
            <consortium name="Ensembl"/>
        </authorList>
    </citation>
    <scope>IDENTIFICATION</scope>
</reference>
<dbReference type="SMART" id="SM01145">
    <property type="entry name" value="DUF1041"/>
    <property type="match status" value="1"/>
</dbReference>
<name>A0A8C0VH92_CYACU</name>
<accession>A0A8C0VH92</accession>
<dbReference type="InterPro" id="IPR001849">
    <property type="entry name" value="PH_domain"/>
</dbReference>
<dbReference type="InterPro" id="IPR057457">
    <property type="entry name" value="CAPS_C2"/>
</dbReference>
<dbReference type="PROSITE" id="PS50003">
    <property type="entry name" value="PH_DOMAIN"/>
    <property type="match status" value="1"/>
</dbReference>
<evidence type="ECO:0000256" key="5">
    <source>
        <dbReference type="ARBA" id="ARBA00022837"/>
    </source>
</evidence>
<evidence type="ECO:0000313" key="17">
    <source>
        <dbReference type="Proteomes" id="UP000694410"/>
    </source>
</evidence>
<dbReference type="GO" id="GO:0098793">
    <property type="term" value="C:presynapse"/>
    <property type="evidence" value="ECO:0007669"/>
    <property type="project" value="GOC"/>
</dbReference>
<dbReference type="GO" id="GO:0030659">
    <property type="term" value="C:cytoplasmic vesicle membrane"/>
    <property type="evidence" value="ECO:0007669"/>
    <property type="project" value="UniProtKB-SubCell"/>
</dbReference>
<evidence type="ECO:0000259" key="13">
    <source>
        <dbReference type="PROSITE" id="PS50003"/>
    </source>
</evidence>
<keyword evidence="6" id="KW-0653">Protein transport</keyword>
<protein>
    <submittedName>
        <fullName evidence="16">Calcium dependent secretion activator</fullName>
    </submittedName>
</protein>
<dbReference type="InterPro" id="IPR014770">
    <property type="entry name" value="Munc13_1"/>
</dbReference>
<dbReference type="SUPFAM" id="SSF50729">
    <property type="entry name" value="PH domain-like"/>
    <property type="match status" value="1"/>
</dbReference>
<comment type="subcellular location">
    <subcellularLocation>
        <location evidence="1">Cytoplasmic vesicle membrane</location>
    </subcellularLocation>
    <subcellularLocation>
        <location evidence="11">Synapse</location>
    </subcellularLocation>
</comment>
<feature type="region of interest" description="Disordered" evidence="12">
    <location>
        <begin position="1224"/>
        <end position="1246"/>
    </location>
</feature>
<evidence type="ECO:0000256" key="9">
    <source>
        <dbReference type="ARBA" id="ARBA00023136"/>
    </source>
</evidence>
<dbReference type="Pfam" id="PF25341">
    <property type="entry name" value="C2_CAPS"/>
    <property type="match status" value="1"/>
</dbReference>
<dbReference type="FunFam" id="2.30.29.30:FF:000007">
    <property type="entry name" value="Calcium-dependent secretion activator 2 isoform B"/>
    <property type="match status" value="1"/>
</dbReference>
<keyword evidence="3" id="KW-0268">Exocytosis</keyword>
<evidence type="ECO:0000256" key="4">
    <source>
        <dbReference type="ARBA" id="ARBA00022723"/>
    </source>
</evidence>
<dbReference type="Gene3D" id="2.30.29.30">
    <property type="entry name" value="Pleckstrin-homology domain (PH domain)/Phosphotyrosine-binding domain (PTB)"/>
    <property type="match status" value="1"/>
</dbReference>
<dbReference type="GO" id="GO:0008289">
    <property type="term" value="F:lipid binding"/>
    <property type="evidence" value="ECO:0007669"/>
    <property type="project" value="UniProtKB-KW"/>
</dbReference>
<dbReference type="InterPro" id="IPR000008">
    <property type="entry name" value="C2_dom"/>
</dbReference>
<dbReference type="GO" id="GO:0015031">
    <property type="term" value="P:protein transport"/>
    <property type="evidence" value="ECO:0007669"/>
    <property type="project" value="UniProtKB-KW"/>
</dbReference>
<evidence type="ECO:0000259" key="14">
    <source>
        <dbReference type="PROSITE" id="PS50004"/>
    </source>
</evidence>
<evidence type="ECO:0000256" key="3">
    <source>
        <dbReference type="ARBA" id="ARBA00022483"/>
    </source>
</evidence>
<keyword evidence="17" id="KW-1185">Reference proteome</keyword>
<dbReference type="GO" id="GO:0016079">
    <property type="term" value="P:synaptic vesicle exocytosis"/>
    <property type="evidence" value="ECO:0007669"/>
    <property type="project" value="InterPro"/>
</dbReference>